<dbReference type="Proteomes" id="UP000553442">
    <property type="component" value="Unassembled WGS sequence"/>
</dbReference>
<keyword evidence="2" id="KW-1185">Reference proteome</keyword>
<evidence type="ECO:0000313" key="2">
    <source>
        <dbReference type="Proteomes" id="UP000553442"/>
    </source>
</evidence>
<evidence type="ECO:0000313" key="1">
    <source>
        <dbReference type="EMBL" id="MBB3329598.1"/>
    </source>
</evidence>
<dbReference type="RefSeq" id="WP_183329688.1">
    <property type="nucleotide sequence ID" value="NZ_JACHZF010000003.1"/>
</dbReference>
<organism evidence="1 2">
    <name type="scientific">Halomonas campaniensis</name>
    <dbReference type="NCBI Taxonomy" id="213554"/>
    <lineage>
        <taxon>Bacteria</taxon>
        <taxon>Pseudomonadati</taxon>
        <taxon>Pseudomonadota</taxon>
        <taxon>Gammaproteobacteria</taxon>
        <taxon>Oceanospirillales</taxon>
        <taxon>Halomonadaceae</taxon>
        <taxon>Halomonas</taxon>
    </lineage>
</organism>
<gene>
    <name evidence="1" type="ORF">BDK63_000438</name>
</gene>
<name>A0A7W5K0E5_9GAMM</name>
<accession>A0A7W5K0E5</accession>
<comment type="caution">
    <text evidence="1">The sequence shown here is derived from an EMBL/GenBank/DDBJ whole genome shotgun (WGS) entry which is preliminary data.</text>
</comment>
<proteinExistence type="predicted"/>
<protein>
    <submittedName>
        <fullName evidence="1">Uncharacterized protein</fullName>
    </submittedName>
</protein>
<sequence length="521" mass="57280">MLRTSGLAEPLGLEDQPDLLMQAWRLLCGDMLLDDRSVSRHPALALAALSAARAGWQVVLVTPDGPGADALQQFLAAEAEPQREVTVIPEEGRREDRLRLYTRQLVCVPLGVLAMDLLHVARESGHTASALRGHIARLGRGGASPTELFPGSHTLVLLQEAGELFAERALDSVALHASNACASEHSLAVQALALSALLQASHHFELESAFDLPTLTEQGRQVLAGLAGSRGGLMANIEICQQAVRAALLVSAGWQEGVHYRTGPERVEILDDRLEPLISSREIVPGLRTLLDVHAGLEGRHRALVSQARVHALLSGLPRLGGVGRWLPSVAQELDWLHRRPVWRPARKPRPARRWSGVHRLASREAAGNWVREWLSRRSDDAGSLLLTVEGIAPPASGHEGSPGAGAGAGRWLTLGDAMRDWRYGAMPEPWVTHLAVVLTSDHPAEEWLFLIGERWPALEECCLVVMPSSLTGESLLTGWWGRLLPRRWQSRRLVTRRITAKRRLMRRDEGLRKMLHFARD</sequence>
<reference evidence="1 2" key="1">
    <citation type="submission" date="2020-08" db="EMBL/GenBank/DDBJ databases">
        <title>Genomic Encyclopedia of Archaeal and Bacterial Type Strains, Phase II (KMG-II): from individual species to whole genera.</title>
        <authorList>
            <person name="Goeker M."/>
        </authorList>
    </citation>
    <scope>NUCLEOTIDE SEQUENCE [LARGE SCALE GENOMIC DNA]</scope>
    <source>
        <strain evidence="1 2">5AG</strain>
    </source>
</reference>
<dbReference type="EMBL" id="JACHZF010000003">
    <property type="protein sequence ID" value="MBB3329598.1"/>
    <property type="molecule type" value="Genomic_DNA"/>
</dbReference>
<dbReference type="AlphaFoldDB" id="A0A7W5K0E5"/>